<accession>A0A2A5RUF8</accession>
<evidence type="ECO:0000313" key="3">
    <source>
        <dbReference type="Proteomes" id="UP000218282"/>
    </source>
</evidence>
<dbReference type="InterPro" id="IPR025668">
    <property type="entry name" value="Tnp_DDE_dom"/>
</dbReference>
<reference evidence="2 3" key="1">
    <citation type="submission" date="2014-12" db="EMBL/GenBank/DDBJ databases">
        <title>Draft genome sequences of 10 type strains of Lactococcus.</title>
        <authorList>
            <person name="Sun Z."/>
            <person name="Zhong Z."/>
            <person name="Liu W."/>
            <person name="Zhang W."/>
            <person name="Zhang H."/>
        </authorList>
    </citation>
    <scope>NUCLEOTIDE SEQUENCE [LARGE SCALE GENOMIC DNA]</scope>
    <source>
        <strain evidence="2 3">DSM 6634</strain>
    </source>
</reference>
<dbReference type="EMBL" id="JXJW01000037">
    <property type="protein sequence ID" value="PCS04297.1"/>
    <property type="molecule type" value="Genomic_DNA"/>
</dbReference>
<organism evidence="2 3">
    <name type="scientific">Pseudolactococcus piscium</name>
    <dbReference type="NCBI Taxonomy" id="1364"/>
    <lineage>
        <taxon>Bacteria</taxon>
        <taxon>Bacillati</taxon>
        <taxon>Bacillota</taxon>
        <taxon>Bacilli</taxon>
        <taxon>Lactobacillales</taxon>
        <taxon>Streptococcaceae</taxon>
        <taxon>Pseudolactococcus</taxon>
    </lineage>
</organism>
<keyword evidence="3" id="KW-1185">Reference proteome</keyword>
<gene>
    <name evidence="2" type="ORF">RU86_GL001654</name>
</gene>
<proteinExistence type="predicted"/>
<protein>
    <recommendedName>
        <fullName evidence="1">Transposase DDE domain-containing protein</fullName>
    </recommendedName>
</protein>
<comment type="caution">
    <text evidence="2">The sequence shown here is derived from an EMBL/GenBank/DDBJ whole genome shotgun (WGS) entry which is preliminary data.</text>
</comment>
<evidence type="ECO:0000313" key="2">
    <source>
        <dbReference type="EMBL" id="PCS04297.1"/>
    </source>
</evidence>
<name>A0A2A5RUF8_9LACT</name>
<feature type="domain" description="Transposase DDE" evidence="1">
    <location>
        <begin position="11"/>
        <end position="45"/>
    </location>
</feature>
<dbReference type="AlphaFoldDB" id="A0A2A5RUF8"/>
<evidence type="ECO:0000259" key="1">
    <source>
        <dbReference type="Pfam" id="PF13612"/>
    </source>
</evidence>
<sequence>MTEEVLACFPTETVLGDKGYLGKALQERLKSKGVELTTPLRKNMK</sequence>
<dbReference type="Pfam" id="PF13612">
    <property type="entry name" value="DDE_Tnp_1_3"/>
    <property type="match status" value="1"/>
</dbReference>
<dbReference type="Proteomes" id="UP000218282">
    <property type="component" value="Unassembled WGS sequence"/>
</dbReference>